<organism evidence="4 5">
    <name type="scientific">[Emmonsia] crescens</name>
    <dbReference type="NCBI Taxonomy" id="73230"/>
    <lineage>
        <taxon>Eukaryota</taxon>
        <taxon>Fungi</taxon>
        <taxon>Dikarya</taxon>
        <taxon>Ascomycota</taxon>
        <taxon>Pezizomycotina</taxon>
        <taxon>Eurotiomycetes</taxon>
        <taxon>Eurotiomycetidae</taxon>
        <taxon>Onygenales</taxon>
        <taxon>Ajellomycetaceae</taxon>
        <taxon>Emergomyces</taxon>
    </lineage>
</organism>
<sequence length="56" mass="6356">MPHPSEAKMNLRIQTYDTTNVFAVLEKGFDDLMDLCDTVTETFIEAKNAFGEIESQ</sequence>
<dbReference type="GO" id="GO:0006351">
    <property type="term" value="P:DNA-templated transcription"/>
    <property type="evidence" value="ECO:0007669"/>
    <property type="project" value="InterPro"/>
</dbReference>
<keyword evidence="5" id="KW-1185">Reference proteome</keyword>
<keyword evidence="1 4" id="KW-0240">DNA-directed RNA polymerase</keyword>
<dbReference type="AlphaFoldDB" id="A0A2B7ZEW2"/>
<accession>A0A2B7ZEW2</accession>
<dbReference type="STRING" id="73230.A0A2B7ZEW2"/>
<name>A0A2B7ZEW2_9EURO</name>
<keyword evidence="2" id="KW-0804">Transcription</keyword>
<evidence type="ECO:0000313" key="5">
    <source>
        <dbReference type="Proteomes" id="UP000226031"/>
    </source>
</evidence>
<protein>
    <submittedName>
        <fullName evidence="4">DNA-directed RNA polymerase I and III subunit RPAC2</fullName>
    </submittedName>
</protein>
<evidence type="ECO:0000313" key="4">
    <source>
        <dbReference type="EMBL" id="PGH32135.1"/>
    </source>
</evidence>
<comment type="caution">
    <text evidence="4">The sequence shown here is derived from an EMBL/GenBank/DDBJ whole genome shotgun (WGS) entry which is preliminary data.</text>
</comment>
<dbReference type="SUPFAM" id="SSF55257">
    <property type="entry name" value="RBP11-like subunits of RNA polymerase"/>
    <property type="match status" value="1"/>
</dbReference>
<dbReference type="EMBL" id="PDND01000103">
    <property type="protein sequence ID" value="PGH32135.1"/>
    <property type="molecule type" value="Genomic_DNA"/>
</dbReference>
<dbReference type="VEuPathDB" id="FungiDB:EMCG_04092"/>
<evidence type="ECO:0000256" key="1">
    <source>
        <dbReference type="ARBA" id="ARBA00022478"/>
    </source>
</evidence>
<dbReference type="Proteomes" id="UP000226031">
    <property type="component" value="Unassembled WGS sequence"/>
</dbReference>
<dbReference type="InterPro" id="IPR009025">
    <property type="entry name" value="RBP11-like_dimer"/>
</dbReference>
<dbReference type="InterPro" id="IPR036603">
    <property type="entry name" value="RBP11-like"/>
</dbReference>
<feature type="domain" description="DNA-directed RNA polymerase RBP11-like dimerisation" evidence="3">
    <location>
        <begin position="1"/>
        <end position="41"/>
    </location>
</feature>
<dbReference type="GO" id="GO:0055029">
    <property type="term" value="C:nuclear DNA-directed RNA polymerase complex"/>
    <property type="evidence" value="ECO:0007669"/>
    <property type="project" value="UniProtKB-ARBA"/>
</dbReference>
<evidence type="ECO:0000259" key="3">
    <source>
        <dbReference type="Pfam" id="PF13656"/>
    </source>
</evidence>
<gene>
    <name evidence="4" type="ORF">GX50_05096</name>
</gene>
<dbReference type="GO" id="GO:0046983">
    <property type="term" value="F:protein dimerization activity"/>
    <property type="evidence" value="ECO:0007669"/>
    <property type="project" value="InterPro"/>
</dbReference>
<dbReference type="Pfam" id="PF13656">
    <property type="entry name" value="RNA_pol_L_2"/>
    <property type="match status" value="1"/>
</dbReference>
<evidence type="ECO:0000256" key="2">
    <source>
        <dbReference type="ARBA" id="ARBA00023163"/>
    </source>
</evidence>
<reference evidence="4 5" key="1">
    <citation type="submission" date="2017-10" db="EMBL/GenBank/DDBJ databases">
        <title>Comparative genomics in systemic dimorphic fungi from Ajellomycetaceae.</title>
        <authorList>
            <person name="Munoz J.F."/>
            <person name="Mcewen J.G."/>
            <person name="Clay O.K."/>
            <person name="Cuomo C.A."/>
        </authorList>
    </citation>
    <scope>NUCLEOTIDE SEQUENCE [LARGE SCALE GENOMIC DNA]</scope>
    <source>
        <strain evidence="4 5">UAMH4076</strain>
    </source>
</reference>
<proteinExistence type="predicted"/>
<dbReference type="Gene3D" id="3.30.1360.10">
    <property type="entry name" value="RNA polymerase, RBP11-like subunit"/>
    <property type="match status" value="1"/>
</dbReference>